<evidence type="ECO:0000313" key="13">
    <source>
        <dbReference type="Ensembl" id="ENSCCRP00015029937.1"/>
    </source>
</evidence>
<dbReference type="SMART" id="SM00220">
    <property type="entry name" value="S_TKc"/>
    <property type="match status" value="1"/>
</dbReference>
<organism evidence="13 14">
    <name type="scientific">Cyprinus carpio</name>
    <name type="common">Common carp</name>
    <dbReference type="NCBI Taxonomy" id="7962"/>
    <lineage>
        <taxon>Eukaryota</taxon>
        <taxon>Metazoa</taxon>
        <taxon>Chordata</taxon>
        <taxon>Craniata</taxon>
        <taxon>Vertebrata</taxon>
        <taxon>Euteleostomi</taxon>
        <taxon>Actinopterygii</taxon>
        <taxon>Neopterygii</taxon>
        <taxon>Teleostei</taxon>
        <taxon>Ostariophysi</taxon>
        <taxon>Cypriniformes</taxon>
        <taxon>Cyprinidae</taxon>
        <taxon>Cyprininae</taxon>
        <taxon>Cyprinus</taxon>
    </lineage>
</organism>
<feature type="region of interest" description="Disordered" evidence="11">
    <location>
        <begin position="83"/>
        <end position="112"/>
    </location>
</feature>
<evidence type="ECO:0000256" key="7">
    <source>
        <dbReference type="ARBA" id="ARBA00022840"/>
    </source>
</evidence>
<dbReference type="GO" id="GO:0007346">
    <property type="term" value="P:regulation of mitotic cell cycle"/>
    <property type="evidence" value="ECO:0007669"/>
    <property type="project" value="TreeGrafter"/>
</dbReference>
<dbReference type="FunFam" id="3.30.200.20:FF:000246">
    <property type="entry name" value="Pim proto-oncogene, serine/threonine kinase,-related 152"/>
    <property type="match status" value="1"/>
</dbReference>
<dbReference type="Pfam" id="PF00069">
    <property type="entry name" value="Pkinase"/>
    <property type="match status" value="1"/>
</dbReference>
<comment type="catalytic activity">
    <reaction evidence="8">
        <text>L-threonyl-[protein] + ATP = O-phospho-L-threonyl-[protein] + ADP + H(+)</text>
        <dbReference type="Rhea" id="RHEA:46608"/>
        <dbReference type="Rhea" id="RHEA-COMP:11060"/>
        <dbReference type="Rhea" id="RHEA-COMP:11605"/>
        <dbReference type="ChEBI" id="CHEBI:15378"/>
        <dbReference type="ChEBI" id="CHEBI:30013"/>
        <dbReference type="ChEBI" id="CHEBI:30616"/>
        <dbReference type="ChEBI" id="CHEBI:61977"/>
        <dbReference type="ChEBI" id="CHEBI:456216"/>
        <dbReference type="EC" id="2.7.11.1"/>
    </reaction>
</comment>
<comment type="catalytic activity">
    <reaction evidence="9">
        <text>L-seryl-[protein] + ATP = O-phospho-L-seryl-[protein] + ADP + H(+)</text>
        <dbReference type="Rhea" id="RHEA:17989"/>
        <dbReference type="Rhea" id="RHEA-COMP:9863"/>
        <dbReference type="Rhea" id="RHEA-COMP:11604"/>
        <dbReference type="ChEBI" id="CHEBI:15378"/>
        <dbReference type="ChEBI" id="CHEBI:29999"/>
        <dbReference type="ChEBI" id="CHEBI:30616"/>
        <dbReference type="ChEBI" id="CHEBI:83421"/>
        <dbReference type="ChEBI" id="CHEBI:456216"/>
        <dbReference type="EC" id="2.7.11.1"/>
    </reaction>
</comment>
<protein>
    <recommendedName>
        <fullName evidence="2">non-specific serine/threonine protein kinase</fullName>
        <ecNumber evidence="2">2.7.11.1</ecNumber>
    </recommendedName>
</protein>
<dbReference type="InterPro" id="IPR011009">
    <property type="entry name" value="Kinase-like_dom_sf"/>
</dbReference>
<reference evidence="13" key="1">
    <citation type="submission" date="2025-08" db="UniProtKB">
        <authorList>
            <consortium name="Ensembl"/>
        </authorList>
    </citation>
    <scope>IDENTIFICATION</scope>
</reference>
<comment type="similarity">
    <text evidence="1">Belongs to the protein kinase superfamily. CAMK Ser/Thr protein kinase family. PIM subfamily.</text>
</comment>
<evidence type="ECO:0000256" key="8">
    <source>
        <dbReference type="ARBA" id="ARBA00047899"/>
    </source>
</evidence>
<evidence type="ECO:0000259" key="12">
    <source>
        <dbReference type="PROSITE" id="PS50011"/>
    </source>
</evidence>
<dbReference type="GO" id="GO:0004674">
    <property type="term" value="F:protein serine/threonine kinase activity"/>
    <property type="evidence" value="ECO:0007669"/>
    <property type="project" value="UniProtKB-KW"/>
</dbReference>
<evidence type="ECO:0000256" key="11">
    <source>
        <dbReference type="SAM" id="MobiDB-lite"/>
    </source>
</evidence>
<dbReference type="PANTHER" id="PTHR22984">
    <property type="entry name" value="SERINE/THREONINE-PROTEIN KINASE PIM"/>
    <property type="match status" value="1"/>
</dbReference>
<keyword evidence="7 10" id="KW-0067">ATP-binding</keyword>
<dbReference type="Gene3D" id="1.10.510.10">
    <property type="entry name" value="Transferase(Phosphotransferase) domain 1"/>
    <property type="match status" value="1"/>
</dbReference>
<evidence type="ECO:0000256" key="1">
    <source>
        <dbReference type="ARBA" id="ARBA00005505"/>
    </source>
</evidence>
<dbReference type="GO" id="GO:0005524">
    <property type="term" value="F:ATP binding"/>
    <property type="evidence" value="ECO:0007669"/>
    <property type="project" value="UniProtKB-UniRule"/>
</dbReference>
<evidence type="ECO:0000256" key="10">
    <source>
        <dbReference type="PROSITE-ProRule" id="PRU10141"/>
    </source>
</evidence>
<dbReference type="Proteomes" id="UP000694700">
    <property type="component" value="Unplaced"/>
</dbReference>
<dbReference type="PROSITE" id="PS50011">
    <property type="entry name" value="PROTEIN_KINASE_DOM"/>
    <property type="match status" value="1"/>
</dbReference>
<dbReference type="EC" id="2.7.11.1" evidence="2"/>
<keyword evidence="4" id="KW-0808">Transferase</keyword>
<dbReference type="InterPro" id="IPR017441">
    <property type="entry name" value="Protein_kinase_ATP_BS"/>
</dbReference>
<evidence type="ECO:0000256" key="6">
    <source>
        <dbReference type="ARBA" id="ARBA00022777"/>
    </source>
</evidence>
<feature type="domain" description="Protein kinase" evidence="12">
    <location>
        <begin position="243"/>
        <end position="499"/>
    </location>
</feature>
<feature type="region of interest" description="Disordered" evidence="11">
    <location>
        <begin position="31"/>
        <end position="65"/>
    </location>
</feature>
<dbReference type="Gene3D" id="3.30.200.20">
    <property type="entry name" value="Phosphorylase Kinase, domain 1"/>
    <property type="match status" value="1"/>
</dbReference>
<evidence type="ECO:0000256" key="9">
    <source>
        <dbReference type="ARBA" id="ARBA00048679"/>
    </source>
</evidence>
<evidence type="ECO:0000313" key="14">
    <source>
        <dbReference type="Proteomes" id="UP000694700"/>
    </source>
</evidence>
<feature type="binding site" evidence="10">
    <location>
        <position position="276"/>
    </location>
    <ligand>
        <name>ATP</name>
        <dbReference type="ChEBI" id="CHEBI:30616"/>
    </ligand>
</feature>
<dbReference type="GO" id="GO:0005737">
    <property type="term" value="C:cytoplasm"/>
    <property type="evidence" value="ECO:0007669"/>
    <property type="project" value="TreeGrafter"/>
</dbReference>
<keyword evidence="3" id="KW-0723">Serine/threonine-protein kinase</keyword>
<dbReference type="PROSITE" id="PS00107">
    <property type="entry name" value="PROTEIN_KINASE_ATP"/>
    <property type="match status" value="1"/>
</dbReference>
<dbReference type="PROSITE" id="PS00108">
    <property type="entry name" value="PROTEIN_KINASE_ST"/>
    <property type="match status" value="1"/>
</dbReference>
<evidence type="ECO:0000256" key="2">
    <source>
        <dbReference type="ARBA" id="ARBA00012513"/>
    </source>
</evidence>
<accession>A0A8C1YTT5</accession>
<evidence type="ECO:0000256" key="5">
    <source>
        <dbReference type="ARBA" id="ARBA00022741"/>
    </source>
</evidence>
<dbReference type="CDD" id="cd14005">
    <property type="entry name" value="STKc_PIM"/>
    <property type="match status" value="1"/>
</dbReference>
<evidence type="ECO:0000256" key="4">
    <source>
        <dbReference type="ARBA" id="ARBA00022679"/>
    </source>
</evidence>
<dbReference type="InterPro" id="IPR000719">
    <property type="entry name" value="Prot_kinase_dom"/>
</dbReference>
<keyword evidence="6" id="KW-0418">Kinase</keyword>
<dbReference type="Ensembl" id="ENSCCRT00015030987.1">
    <property type="protein sequence ID" value="ENSCCRP00015029937.1"/>
    <property type="gene ID" value="ENSCCRG00015012604.1"/>
</dbReference>
<keyword evidence="5 10" id="KW-0547">Nucleotide-binding</keyword>
<evidence type="ECO:0000256" key="3">
    <source>
        <dbReference type="ARBA" id="ARBA00022527"/>
    </source>
</evidence>
<sequence length="510" mass="57116">MGIRSSRCKEADKDFGRVYNFHGTPPQSCTSLLEAHPHPVGVGEEDVDGKKRKVRQEDTSKKKKKRFRLWRWSSCWRAGQKYSRKASSVQGEDEAQGTDAEAVSSRSPDDQNSLQQFICTIENHSHQEPSGSDPEVSPVAEEHLAFHPDTDVLQSPVWSADITYTPDLTASDWSTDITQTPVRRTPSNWSNDIAQTPICTTSNWSVNVIQTSVSSTEVSVSPLTWQLEKNGKMKIEVINSCHYVIGDMLGEGTFGAVYEGSRLQDGFKVAVKYVAKTENVEYISIPGHSKPLLLEVALHILANRGPSIPEIIQLLDWQDQHDHYVMVMERPSPCADLFEFAERHGGSIDEGLACVVMQQATQAAYMCCRRGVLHGDIKLENLLINKETHEVKLIDFGCGDLLKKSSYKIFTGTDQYCPPEFKEKGEYNGKPATVWSLGVLLFALVCGDFPNVDDLNKINANNFYKAGLSVECCQLISSCLQQEPEQRLRLSEILLHDWFKVTDVENLKTV</sequence>
<dbReference type="InterPro" id="IPR008271">
    <property type="entry name" value="Ser/Thr_kinase_AS"/>
</dbReference>
<dbReference type="FunFam" id="1.10.510.10:FF:000392">
    <property type="entry name" value="Pim proto-oncogene, serine/threonine kinase,-related 152"/>
    <property type="match status" value="1"/>
</dbReference>
<dbReference type="SUPFAM" id="SSF56112">
    <property type="entry name" value="Protein kinase-like (PK-like)"/>
    <property type="match status" value="1"/>
</dbReference>
<proteinExistence type="inferred from homology"/>
<dbReference type="PANTHER" id="PTHR22984:SF11">
    <property type="entry name" value="AURORA KINASE-RELATED"/>
    <property type="match status" value="1"/>
</dbReference>
<dbReference type="InterPro" id="IPR051138">
    <property type="entry name" value="PIM_Ser/Thr_kinase"/>
</dbReference>
<dbReference type="AlphaFoldDB" id="A0A8C1YTT5"/>
<dbReference type="GO" id="GO:0043066">
    <property type="term" value="P:negative regulation of apoptotic process"/>
    <property type="evidence" value="ECO:0007669"/>
    <property type="project" value="TreeGrafter"/>
</dbReference>
<name>A0A8C1YTT5_CYPCA</name>